<feature type="compositionally biased region" description="Basic residues" evidence="1">
    <location>
        <begin position="248"/>
        <end position="259"/>
    </location>
</feature>
<feature type="compositionally biased region" description="Low complexity" evidence="1">
    <location>
        <begin position="60"/>
        <end position="71"/>
    </location>
</feature>
<feature type="compositionally biased region" description="Basic and acidic residues" evidence="1">
    <location>
        <begin position="72"/>
        <end position="85"/>
    </location>
</feature>
<name>A0A0B6Z6R4_9EUPU</name>
<evidence type="ECO:0000256" key="1">
    <source>
        <dbReference type="SAM" id="MobiDB-lite"/>
    </source>
</evidence>
<sequence>MRPLQKKTGSEQGSKSRDKSESESTKEETSAKSGDTKKDDKESPKATSDKRESSTRDQSKQASKKSPSSKPTDVKKEKTSDKDQVAKTNKSHSTAGEAKDRKTATDRDQNRRRWRNARDNRGESGLQNRFRGDRNRMRTGAGFGYRNRTDGRRIRPMMQGAGEVDINPGAAKEMILLQSQLSMAIKNQLSMLSQTQVALEQAKMEAVGFSMSREAAQAPASLLDQRVSDPYSYNQLPADARRGQIKTGNRRQQQRNRGRPARDKRDGEQLASLTGDYGYKRNAQMAGLHSDYGSSQFGKRRSAGMGGHSEGPSWAEEQLAFGHAQTPHFGYEHEADEREAEYRSLQSGNLSHSSMNYGYRY</sequence>
<feature type="region of interest" description="Disordered" evidence="1">
    <location>
        <begin position="290"/>
        <end position="313"/>
    </location>
</feature>
<evidence type="ECO:0000313" key="2">
    <source>
        <dbReference type="EMBL" id="CEK63606.1"/>
    </source>
</evidence>
<proteinExistence type="predicted"/>
<feature type="region of interest" description="Disordered" evidence="1">
    <location>
        <begin position="220"/>
        <end position="271"/>
    </location>
</feature>
<feature type="compositionally biased region" description="Basic and acidic residues" evidence="1">
    <location>
        <begin position="14"/>
        <end position="59"/>
    </location>
</feature>
<dbReference type="AlphaFoldDB" id="A0A0B6Z6R4"/>
<organism evidence="2">
    <name type="scientific">Arion vulgaris</name>
    <dbReference type="NCBI Taxonomy" id="1028688"/>
    <lineage>
        <taxon>Eukaryota</taxon>
        <taxon>Metazoa</taxon>
        <taxon>Spiralia</taxon>
        <taxon>Lophotrochozoa</taxon>
        <taxon>Mollusca</taxon>
        <taxon>Gastropoda</taxon>
        <taxon>Heterobranchia</taxon>
        <taxon>Euthyneura</taxon>
        <taxon>Panpulmonata</taxon>
        <taxon>Eupulmonata</taxon>
        <taxon>Stylommatophora</taxon>
        <taxon>Helicina</taxon>
        <taxon>Arionoidea</taxon>
        <taxon>Arionidae</taxon>
        <taxon>Arion</taxon>
    </lineage>
</organism>
<reference evidence="2" key="1">
    <citation type="submission" date="2014-12" db="EMBL/GenBank/DDBJ databases">
        <title>Insight into the proteome of Arion vulgaris.</title>
        <authorList>
            <person name="Aradska J."/>
            <person name="Bulat T."/>
            <person name="Smidak R."/>
            <person name="Sarate P."/>
            <person name="Gangsoo J."/>
            <person name="Sialana F."/>
            <person name="Bilban M."/>
            <person name="Lubec G."/>
        </authorList>
    </citation>
    <scope>NUCLEOTIDE SEQUENCE</scope>
    <source>
        <tissue evidence="2">Skin</tissue>
    </source>
</reference>
<gene>
    <name evidence="2" type="primary">ORF48838</name>
</gene>
<feature type="region of interest" description="Disordered" evidence="1">
    <location>
        <begin position="1"/>
        <end position="149"/>
    </location>
</feature>
<feature type="compositionally biased region" description="Basic and acidic residues" evidence="1">
    <location>
        <begin position="97"/>
        <end position="122"/>
    </location>
</feature>
<protein>
    <submittedName>
        <fullName evidence="2">Uncharacterized protein</fullName>
    </submittedName>
</protein>
<dbReference type="EMBL" id="HACG01016741">
    <property type="protein sequence ID" value="CEK63606.1"/>
    <property type="molecule type" value="Transcribed_RNA"/>
</dbReference>
<accession>A0A0B6Z6R4</accession>